<dbReference type="AlphaFoldDB" id="A0A971M5X9"/>
<dbReference type="EMBL" id="JAAYEE010000167">
    <property type="protein sequence ID" value="NLW35726.1"/>
    <property type="molecule type" value="Genomic_DNA"/>
</dbReference>
<evidence type="ECO:0000313" key="1">
    <source>
        <dbReference type="EMBL" id="NLW35726.1"/>
    </source>
</evidence>
<sequence>MKTENGSKENMLEKPWFTFFYQQASEWYYRRHGDAVKGKSENHASSVVLIYGTPFEVQIPLSVDGGWKSATGRWFCWPDEVLKKYFQFFQCGVILSCSCRQHNNPVINCATVNTAKYRAGFSRRLTGRTQWIPIHSVRNEVSPW</sequence>
<proteinExistence type="predicted"/>
<organism evidence="1 2">
    <name type="scientific">Syntrophorhabdus aromaticivorans</name>
    <dbReference type="NCBI Taxonomy" id="328301"/>
    <lineage>
        <taxon>Bacteria</taxon>
        <taxon>Pseudomonadati</taxon>
        <taxon>Thermodesulfobacteriota</taxon>
        <taxon>Syntrophorhabdia</taxon>
        <taxon>Syntrophorhabdales</taxon>
        <taxon>Syntrophorhabdaceae</taxon>
        <taxon>Syntrophorhabdus</taxon>
    </lineage>
</organism>
<reference evidence="1" key="1">
    <citation type="journal article" date="2020" name="Biotechnol. Biofuels">
        <title>New insights from the biogas microbiome by comprehensive genome-resolved metagenomics of nearly 1600 species originating from multiple anaerobic digesters.</title>
        <authorList>
            <person name="Campanaro S."/>
            <person name="Treu L."/>
            <person name="Rodriguez-R L.M."/>
            <person name="Kovalovszki A."/>
            <person name="Ziels R.M."/>
            <person name="Maus I."/>
            <person name="Zhu X."/>
            <person name="Kougias P.G."/>
            <person name="Basile A."/>
            <person name="Luo G."/>
            <person name="Schluter A."/>
            <person name="Konstantinidis K.T."/>
            <person name="Angelidaki I."/>
        </authorList>
    </citation>
    <scope>NUCLEOTIDE SEQUENCE</scope>
    <source>
        <strain evidence="1">AS06rmzACSIP_7</strain>
    </source>
</reference>
<accession>A0A971M5X9</accession>
<name>A0A971M5X9_9BACT</name>
<gene>
    <name evidence="1" type="ORF">GXY80_09640</name>
</gene>
<dbReference type="Proteomes" id="UP000777265">
    <property type="component" value="Unassembled WGS sequence"/>
</dbReference>
<protein>
    <submittedName>
        <fullName evidence="1">Uncharacterized protein</fullName>
    </submittedName>
</protein>
<comment type="caution">
    <text evidence="1">The sequence shown here is derived from an EMBL/GenBank/DDBJ whole genome shotgun (WGS) entry which is preliminary data.</text>
</comment>
<evidence type="ECO:0000313" key="2">
    <source>
        <dbReference type="Proteomes" id="UP000777265"/>
    </source>
</evidence>
<reference evidence="1" key="2">
    <citation type="submission" date="2020-01" db="EMBL/GenBank/DDBJ databases">
        <authorList>
            <person name="Campanaro S."/>
        </authorList>
    </citation>
    <scope>NUCLEOTIDE SEQUENCE</scope>
    <source>
        <strain evidence="1">AS06rmzACSIP_7</strain>
    </source>
</reference>